<dbReference type="CDD" id="cd00093">
    <property type="entry name" value="HTH_XRE"/>
    <property type="match status" value="1"/>
</dbReference>
<dbReference type="Pfam" id="PF01381">
    <property type="entry name" value="HTH_3"/>
    <property type="match status" value="1"/>
</dbReference>
<proteinExistence type="inferred from homology"/>
<dbReference type="PANTHER" id="PTHR33516">
    <property type="entry name" value="LEXA REPRESSOR"/>
    <property type="match status" value="1"/>
</dbReference>
<dbReference type="SUPFAM" id="SSF51306">
    <property type="entry name" value="LexA/Signal peptidase"/>
    <property type="match status" value="1"/>
</dbReference>
<evidence type="ECO:0000256" key="1">
    <source>
        <dbReference type="ARBA" id="ARBA00007484"/>
    </source>
</evidence>
<dbReference type="SMART" id="SM00530">
    <property type="entry name" value="HTH_XRE"/>
    <property type="match status" value="1"/>
</dbReference>
<dbReference type="InterPro" id="IPR039418">
    <property type="entry name" value="LexA-like"/>
</dbReference>
<dbReference type="InterPro" id="IPR001387">
    <property type="entry name" value="Cro/C1-type_HTH"/>
</dbReference>
<evidence type="ECO:0000256" key="2">
    <source>
        <dbReference type="ARBA" id="ARBA00022763"/>
    </source>
</evidence>
<dbReference type="PROSITE" id="PS50943">
    <property type="entry name" value="HTH_CROC1"/>
    <property type="match status" value="1"/>
</dbReference>
<reference evidence="10" key="1">
    <citation type="journal article" date="2017" name="Appl. Environ. Microbiol.">
        <title>Genomic analysis of Calderihabitans maritimus KKC1, a thermophilic hydrogenogenic carboxydotrophic bacterium isolated from marine sediment.</title>
        <authorList>
            <person name="Omae K."/>
            <person name="Yoneda Y."/>
            <person name="Fukuyama Y."/>
            <person name="Yoshida T."/>
            <person name="Sako Y."/>
        </authorList>
    </citation>
    <scope>NUCLEOTIDE SEQUENCE [LARGE SCALE GENOMIC DNA]</scope>
    <source>
        <strain evidence="10">KKC1</strain>
    </source>
</reference>
<keyword evidence="6" id="KW-0742">SOS response</keyword>
<organism evidence="9 10">
    <name type="scientific">Calderihabitans maritimus</name>
    <dbReference type="NCBI Taxonomy" id="1246530"/>
    <lineage>
        <taxon>Bacteria</taxon>
        <taxon>Bacillati</taxon>
        <taxon>Bacillota</taxon>
        <taxon>Clostridia</taxon>
        <taxon>Neomoorellales</taxon>
        <taxon>Calderihabitantaceae</taxon>
        <taxon>Calderihabitans</taxon>
    </lineage>
</organism>
<dbReference type="GO" id="GO:0016787">
    <property type="term" value="F:hydrolase activity"/>
    <property type="evidence" value="ECO:0007669"/>
    <property type="project" value="UniProtKB-KW"/>
</dbReference>
<keyword evidence="5" id="KW-0234">DNA repair</keyword>
<accession>A0A1Z5HSZ8</accession>
<dbReference type="InterPro" id="IPR006197">
    <property type="entry name" value="Peptidase_S24_LexA"/>
</dbReference>
<evidence type="ECO:0000256" key="7">
    <source>
        <dbReference type="RuleBase" id="RU003991"/>
    </source>
</evidence>
<keyword evidence="2" id="KW-0227">DNA damage</keyword>
<dbReference type="GO" id="GO:0003677">
    <property type="term" value="F:DNA binding"/>
    <property type="evidence" value="ECO:0007669"/>
    <property type="project" value="InterPro"/>
</dbReference>
<dbReference type="Gene3D" id="1.10.260.40">
    <property type="entry name" value="lambda repressor-like DNA-binding domains"/>
    <property type="match status" value="1"/>
</dbReference>
<name>A0A1Z5HSZ8_9FIRM</name>
<dbReference type="InterPro" id="IPR015927">
    <property type="entry name" value="Peptidase_S24_S26A/B/C"/>
</dbReference>
<keyword evidence="3 7" id="KW-0378">Hydrolase</keyword>
<dbReference type="PRINTS" id="PR00726">
    <property type="entry name" value="LEXASERPTASE"/>
</dbReference>
<dbReference type="GO" id="GO:0009432">
    <property type="term" value="P:SOS response"/>
    <property type="evidence" value="ECO:0007669"/>
    <property type="project" value="UniProtKB-KW"/>
</dbReference>
<dbReference type="InterPro" id="IPR010982">
    <property type="entry name" value="Lambda_DNA-bd_dom_sf"/>
</dbReference>
<dbReference type="InterPro" id="IPR036286">
    <property type="entry name" value="LexA/Signal_pep-like_sf"/>
</dbReference>
<dbReference type="InterPro" id="IPR050077">
    <property type="entry name" value="LexA_repressor"/>
</dbReference>
<evidence type="ECO:0000313" key="9">
    <source>
        <dbReference type="EMBL" id="GAW92451.1"/>
    </source>
</evidence>
<dbReference type="EMBL" id="BDGJ01000081">
    <property type="protein sequence ID" value="GAW92451.1"/>
    <property type="molecule type" value="Genomic_DNA"/>
</dbReference>
<evidence type="ECO:0000256" key="4">
    <source>
        <dbReference type="ARBA" id="ARBA00022813"/>
    </source>
</evidence>
<dbReference type="GO" id="GO:0006355">
    <property type="term" value="P:regulation of DNA-templated transcription"/>
    <property type="evidence" value="ECO:0007669"/>
    <property type="project" value="InterPro"/>
</dbReference>
<keyword evidence="4 7" id="KW-0068">Autocatalytic cleavage</keyword>
<dbReference type="SUPFAM" id="SSF47413">
    <property type="entry name" value="lambda repressor-like DNA-binding domains"/>
    <property type="match status" value="1"/>
</dbReference>
<gene>
    <name evidence="9" type="ORF">KKC1_16050</name>
</gene>
<dbReference type="PANTHER" id="PTHR33516:SF2">
    <property type="entry name" value="LEXA REPRESSOR-RELATED"/>
    <property type="match status" value="1"/>
</dbReference>
<evidence type="ECO:0000259" key="8">
    <source>
        <dbReference type="PROSITE" id="PS50943"/>
    </source>
</evidence>
<sequence>MNRIRELRQKKGLTGPQLAKMLNISPQHLYDMEKGKRRIHDEIIQELVKIFGVSADYILGYSGETQRSQFPNPTPPEKFVLIPIYREVRAGHPTLAEEDIIGYECVPEDDVQGGKYFFVRVKGDSMINARLQDGDLVLVRQQDTLENGQIGVVIVNGKAMIKRFYRKGMLVVLKPENPAYEPVVAKVTDVRIIGQVVEGKIRLDGR</sequence>
<dbReference type="AlphaFoldDB" id="A0A1Z5HSZ8"/>
<dbReference type="GO" id="GO:0006281">
    <property type="term" value="P:DNA repair"/>
    <property type="evidence" value="ECO:0007669"/>
    <property type="project" value="UniProtKB-KW"/>
</dbReference>
<evidence type="ECO:0000256" key="3">
    <source>
        <dbReference type="ARBA" id="ARBA00022801"/>
    </source>
</evidence>
<evidence type="ECO:0000256" key="6">
    <source>
        <dbReference type="ARBA" id="ARBA00023236"/>
    </source>
</evidence>
<dbReference type="Pfam" id="PF00717">
    <property type="entry name" value="Peptidase_S24"/>
    <property type="match status" value="1"/>
</dbReference>
<comment type="caution">
    <text evidence="9">The sequence shown here is derived from an EMBL/GenBank/DDBJ whole genome shotgun (WGS) entry which is preliminary data.</text>
</comment>
<protein>
    <submittedName>
        <fullName evidence="9">Phage repressor like transcriptional regulator, XRE family</fullName>
    </submittedName>
</protein>
<evidence type="ECO:0000256" key="5">
    <source>
        <dbReference type="ARBA" id="ARBA00023204"/>
    </source>
</evidence>
<dbReference type="Proteomes" id="UP000197032">
    <property type="component" value="Unassembled WGS sequence"/>
</dbReference>
<dbReference type="RefSeq" id="WP_192868128.1">
    <property type="nucleotide sequence ID" value="NZ_BDGJ01000081.1"/>
</dbReference>
<feature type="domain" description="HTH cro/C1-type" evidence="8">
    <location>
        <begin position="4"/>
        <end position="58"/>
    </location>
</feature>
<comment type="similarity">
    <text evidence="1 7">Belongs to the peptidase S24 family.</text>
</comment>
<dbReference type="CDD" id="cd06529">
    <property type="entry name" value="S24_LexA-like"/>
    <property type="match status" value="1"/>
</dbReference>
<dbReference type="Gene3D" id="2.10.109.10">
    <property type="entry name" value="Umud Fragment, subunit A"/>
    <property type="match status" value="1"/>
</dbReference>
<evidence type="ECO:0000313" key="10">
    <source>
        <dbReference type="Proteomes" id="UP000197032"/>
    </source>
</evidence>
<keyword evidence="10" id="KW-1185">Reference proteome</keyword>